<dbReference type="GO" id="GO:0005634">
    <property type="term" value="C:nucleus"/>
    <property type="evidence" value="ECO:0007669"/>
    <property type="project" value="UniProtKB-SubCell"/>
</dbReference>
<dbReference type="InterPro" id="IPR051089">
    <property type="entry name" value="prtT"/>
</dbReference>
<name>U5H3P4_USTV1</name>
<keyword evidence="2" id="KW-0805">Transcription regulation</keyword>
<dbReference type="InterPro" id="IPR036864">
    <property type="entry name" value="Zn2-C6_fun-type_DNA-bd_sf"/>
</dbReference>
<dbReference type="STRING" id="683840.U5H3P4"/>
<keyword evidence="3" id="KW-0238">DNA-binding</keyword>
<dbReference type="CDD" id="cd12148">
    <property type="entry name" value="fungal_TF_MHR"/>
    <property type="match status" value="1"/>
</dbReference>
<dbReference type="EMBL" id="AEIJ01000190">
    <property type="status" value="NOT_ANNOTATED_CDS"/>
    <property type="molecule type" value="Genomic_DNA"/>
</dbReference>
<dbReference type="SUPFAM" id="SSF57701">
    <property type="entry name" value="Zn2/Cys6 DNA-binding domain"/>
    <property type="match status" value="1"/>
</dbReference>
<keyword evidence="10" id="KW-1185">Reference proteome</keyword>
<dbReference type="GO" id="GO:0000976">
    <property type="term" value="F:transcription cis-regulatory region binding"/>
    <property type="evidence" value="ECO:0007669"/>
    <property type="project" value="TreeGrafter"/>
</dbReference>
<evidence type="ECO:0000256" key="2">
    <source>
        <dbReference type="ARBA" id="ARBA00023015"/>
    </source>
</evidence>
<dbReference type="InterPro" id="IPR001138">
    <property type="entry name" value="Zn2Cys6_DnaBD"/>
</dbReference>
<evidence type="ECO:0000256" key="5">
    <source>
        <dbReference type="ARBA" id="ARBA00023242"/>
    </source>
</evidence>
<dbReference type="EMBL" id="GL541655">
    <property type="protein sequence ID" value="KDE07861.1"/>
    <property type="molecule type" value="Genomic_DNA"/>
</dbReference>
<keyword evidence="5" id="KW-0539">Nucleus</keyword>
<feature type="compositionally biased region" description="Polar residues" evidence="6">
    <location>
        <begin position="186"/>
        <end position="203"/>
    </location>
</feature>
<dbReference type="InParanoid" id="U5H3P4"/>
<reference evidence="8" key="2">
    <citation type="submission" date="2010-11" db="EMBL/GenBank/DDBJ databases">
        <authorList>
            <consortium name="The Broad Institute Genome Sequencing Platform"/>
            <person name="Earl A."/>
            <person name="Ward D."/>
            <person name="Feldgarden M."/>
            <person name="Gevers D."/>
            <person name="Butler R."/>
            <person name="Young S.K."/>
            <person name="Zeng Q."/>
            <person name="Gargeya S."/>
            <person name="Fitzgerald M."/>
            <person name="Haas B."/>
            <person name="Abouelleil A."/>
            <person name="Alvarado L."/>
            <person name="Arachchi H.M."/>
            <person name="Berlin A."/>
            <person name="Brown A."/>
            <person name="Chapman S.B."/>
            <person name="Chen Z."/>
            <person name="Dunbar C."/>
            <person name="Freedman E."/>
            <person name="Gearin G."/>
            <person name="Gellesch M."/>
            <person name="Goldberg J."/>
            <person name="Griggs A."/>
            <person name="Gujja S."/>
            <person name="Heilman E."/>
            <person name="Heiman D."/>
            <person name="Howarth C."/>
            <person name="Larson L."/>
            <person name="Lui A."/>
            <person name="MacDonald P.J.P."/>
            <person name="Mehta T."/>
            <person name="Montmayeur A."/>
            <person name="Murphy C."/>
            <person name="Neiman D."/>
            <person name="Pearson M."/>
            <person name="Priest M."/>
            <person name="Roberts A."/>
            <person name="Saif S."/>
            <person name="Shea T."/>
            <person name="Shenoy N."/>
            <person name="Sisk P."/>
            <person name="Stolte C."/>
            <person name="Sykes S."/>
            <person name="White J."/>
            <person name="Yandava C."/>
            <person name="Wortman J."/>
            <person name="Nusbaum C."/>
            <person name="Birren B."/>
        </authorList>
    </citation>
    <scope>NUCLEOTIDE SEQUENCE</scope>
    <source>
        <strain evidence="8">P1A1 Lamole</strain>
    </source>
</reference>
<dbReference type="OrthoDB" id="2535045at2759"/>
<evidence type="ECO:0000259" key="7">
    <source>
        <dbReference type="PROSITE" id="PS50048"/>
    </source>
</evidence>
<keyword evidence="4" id="KW-0804">Transcription</keyword>
<feature type="region of interest" description="Disordered" evidence="6">
    <location>
        <begin position="1"/>
        <end position="25"/>
    </location>
</feature>
<dbReference type="GO" id="GO:0008270">
    <property type="term" value="F:zinc ion binding"/>
    <property type="evidence" value="ECO:0007669"/>
    <property type="project" value="InterPro"/>
</dbReference>
<evidence type="ECO:0000313" key="8">
    <source>
        <dbReference type="EMBL" id="KDE07861.1"/>
    </source>
</evidence>
<proteinExistence type="predicted"/>
<sequence>MRLLTSTCKRRLRSPPSIATYHPTHSRLDHPVGVDILPIRRHCRSMPASPSVSRSSRSGSPAASVTASASAGAAGQPYHANHRDRKLPIRRSAKACVACRRAKARCDGPELWPCRRCRESCHECIFDGVPREELGTRLVTAATSSDQDIGAAPIWSTERRLLQVEQELAVLQRTIQEHAALLVKATSTSAPDHSNGQAQQQLSHAGPSRRTDFDHKGKEKERGNPSHQQQHHQADANRVSFEPGFPSFPSASNALPASIISAGAGGSGHVAAELSIDDPMLDRLSRSAFDTFWTHMAPWAPYIDPTIDTYDAVRARSPLLLYCILSIATRFHSNAAWSHQCEQQALKYMRATVYSDIPPTLDDLKGTLLYNAWLSRGAPPGHSCTLASQLDLPRSLERLLSMMDKPDANRAFEQLMPTVRTWLSLYAQDLWLSIATGRRGLVTIDFSVTSARSLLKFEALRPVDARIIAQSELVTILGGVQENFVKTQQTSIAETVNIIQRADKHFDAWMDTWSAWAELQEQSTWKYMIASFKMQCEVGRFYINTLGLRDITSPEEVQPIQMPVIKSAIKAAFEVQLVAQKYGSRRMGYSTEFTLISCCSAALFLLKMIKLMPDEFKRDPEGDVKDVATTLGAIKLTSKLLAEAPRQNYHLAVASALSHLESQYLSPSFVMDSMPNPMMPTGFSGNSSSSGSTPGGQNDVLFDPELELAISSVIEESNFWSWSQAQPADSFSGLLS</sequence>
<feature type="domain" description="Zn(2)-C6 fungal-type" evidence="7">
    <location>
        <begin position="95"/>
        <end position="126"/>
    </location>
</feature>
<evidence type="ECO:0000313" key="9">
    <source>
        <dbReference type="EnsemblFungi" id="MVLG_01955T0"/>
    </source>
</evidence>
<evidence type="ECO:0000256" key="3">
    <source>
        <dbReference type="ARBA" id="ARBA00023125"/>
    </source>
</evidence>
<gene>
    <name evidence="8" type="ORF">MVLG_01955</name>
</gene>
<reference evidence="9" key="4">
    <citation type="submission" date="2015-06" db="UniProtKB">
        <authorList>
            <consortium name="EnsemblFungi"/>
        </authorList>
    </citation>
    <scope>IDENTIFICATION</scope>
</reference>
<evidence type="ECO:0000256" key="1">
    <source>
        <dbReference type="ARBA" id="ARBA00004123"/>
    </source>
</evidence>
<dbReference type="PANTHER" id="PTHR31845:SF17">
    <property type="entry name" value="ZN(II)2CYS6 TRANSCRIPTION FACTOR (EUROFUNG)"/>
    <property type="match status" value="1"/>
</dbReference>
<dbReference type="HOGENOM" id="CLU_376912_0_0_1"/>
<comment type="subcellular location">
    <subcellularLocation>
        <location evidence="1">Nucleus</location>
    </subcellularLocation>
</comment>
<evidence type="ECO:0000256" key="6">
    <source>
        <dbReference type="SAM" id="MobiDB-lite"/>
    </source>
</evidence>
<dbReference type="PROSITE" id="PS00463">
    <property type="entry name" value="ZN2_CY6_FUNGAL_1"/>
    <property type="match status" value="1"/>
</dbReference>
<dbReference type="EnsemblFungi" id="MVLG_01955T0">
    <property type="protein sequence ID" value="MVLG_01955T0"/>
    <property type="gene ID" value="MVLG_01955"/>
</dbReference>
<dbReference type="Gene3D" id="4.10.240.10">
    <property type="entry name" value="Zn(2)-C6 fungal-type DNA-binding domain"/>
    <property type="match status" value="1"/>
</dbReference>
<reference evidence="8 10" key="3">
    <citation type="journal article" date="2015" name="BMC Genomics">
        <title>Sex and parasites: genomic and transcriptomic analysis of Microbotryum lychnidis-dioicae, the biotrophic and plant-castrating anther smut fungus.</title>
        <authorList>
            <person name="Perlin M.H."/>
            <person name="Amselem J."/>
            <person name="Fontanillas E."/>
            <person name="Toh S.S."/>
            <person name="Chen Z."/>
            <person name="Goldberg J."/>
            <person name="Duplessis S."/>
            <person name="Henrissat B."/>
            <person name="Young S."/>
            <person name="Zeng Q."/>
            <person name="Aguileta G."/>
            <person name="Petit E."/>
            <person name="Badouin H."/>
            <person name="Andrews J."/>
            <person name="Razeeq D."/>
            <person name="Gabaldon T."/>
            <person name="Quesneville H."/>
            <person name="Giraud T."/>
            <person name="Hood M.E."/>
            <person name="Schultz D.J."/>
            <person name="Cuomo C.A."/>
        </authorList>
    </citation>
    <scope>NUCLEOTIDE SEQUENCE [LARGE SCALE GENOMIC DNA]</scope>
    <source>
        <strain evidence="8">P1A1 Lamole</strain>
        <strain evidence="10">p1A1 Lamole</strain>
    </source>
</reference>
<feature type="region of interest" description="Disordered" evidence="6">
    <location>
        <begin position="186"/>
        <end position="243"/>
    </location>
</feature>
<dbReference type="AlphaFoldDB" id="U5H3P4"/>
<organism evidence="8">
    <name type="scientific">Microbotryum lychnidis-dioicae (strain p1A1 Lamole / MvSl-1064)</name>
    <name type="common">Anther smut fungus</name>
    <dbReference type="NCBI Taxonomy" id="683840"/>
    <lineage>
        <taxon>Eukaryota</taxon>
        <taxon>Fungi</taxon>
        <taxon>Dikarya</taxon>
        <taxon>Basidiomycota</taxon>
        <taxon>Pucciniomycotina</taxon>
        <taxon>Microbotryomycetes</taxon>
        <taxon>Microbotryales</taxon>
        <taxon>Microbotryaceae</taxon>
        <taxon>Microbotryum</taxon>
    </lineage>
</organism>
<evidence type="ECO:0000313" key="10">
    <source>
        <dbReference type="Proteomes" id="UP000017200"/>
    </source>
</evidence>
<reference evidence="10" key="1">
    <citation type="submission" date="2010-11" db="EMBL/GenBank/DDBJ databases">
        <title>The genome sequence of Microbotryum violaceum strain p1A1 Lamole.</title>
        <authorList>
            <person name="Cuomo C."/>
            <person name="Perlin M."/>
            <person name="Young S.K."/>
            <person name="Zeng Q."/>
            <person name="Gargeya S."/>
            <person name="Alvarado L."/>
            <person name="Berlin A."/>
            <person name="Chapman S.B."/>
            <person name="Chen Z."/>
            <person name="Freedman E."/>
            <person name="Gellesch M."/>
            <person name="Goldberg J."/>
            <person name="Griggs A."/>
            <person name="Gujja S."/>
            <person name="Heilman E."/>
            <person name="Heiman D."/>
            <person name="Howarth C."/>
            <person name="Mehta T."/>
            <person name="Neiman D."/>
            <person name="Pearson M."/>
            <person name="Roberts A."/>
            <person name="Saif S."/>
            <person name="Shea T."/>
            <person name="Shenoy N."/>
            <person name="Sisk P."/>
            <person name="Stolte C."/>
            <person name="Sykes S."/>
            <person name="White J."/>
            <person name="Yandava C."/>
            <person name="Haas B."/>
            <person name="Nusbaum C."/>
            <person name="Birren B."/>
        </authorList>
    </citation>
    <scope>NUCLEOTIDE SEQUENCE [LARGE SCALE GENOMIC DNA]</scope>
    <source>
        <strain evidence="10">p1A1 Lamole</strain>
    </source>
</reference>
<feature type="compositionally biased region" description="Low complexity" evidence="6">
    <location>
        <begin position="46"/>
        <end position="75"/>
    </location>
</feature>
<feature type="region of interest" description="Disordered" evidence="6">
    <location>
        <begin position="46"/>
        <end position="85"/>
    </location>
</feature>
<dbReference type="CDD" id="cd00067">
    <property type="entry name" value="GAL4"/>
    <property type="match status" value="1"/>
</dbReference>
<dbReference type="Proteomes" id="UP000017200">
    <property type="component" value="Unassembled WGS sequence"/>
</dbReference>
<dbReference type="PROSITE" id="PS50048">
    <property type="entry name" value="ZN2_CY6_FUNGAL_2"/>
    <property type="match status" value="1"/>
</dbReference>
<dbReference type="SMART" id="SM00066">
    <property type="entry name" value="GAL4"/>
    <property type="match status" value="1"/>
</dbReference>
<feature type="compositionally biased region" description="Basic and acidic residues" evidence="6">
    <location>
        <begin position="209"/>
        <end position="224"/>
    </location>
</feature>
<dbReference type="GO" id="GO:0000981">
    <property type="term" value="F:DNA-binding transcription factor activity, RNA polymerase II-specific"/>
    <property type="evidence" value="ECO:0007669"/>
    <property type="project" value="InterPro"/>
</dbReference>
<dbReference type="PANTHER" id="PTHR31845">
    <property type="entry name" value="FINGER DOMAIN PROTEIN, PUTATIVE-RELATED"/>
    <property type="match status" value="1"/>
</dbReference>
<evidence type="ECO:0000256" key="4">
    <source>
        <dbReference type="ARBA" id="ARBA00023163"/>
    </source>
</evidence>
<accession>U5H3P4</accession>
<protein>
    <recommendedName>
        <fullName evidence="7">Zn(2)-C6 fungal-type domain-containing protein</fullName>
    </recommendedName>
</protein>